<gene>
    <name evidence="2" type="ORF">P691DRAFT_802485</name>
</gene>
<feature type="compositionally biased region" description="Basic and acidic residues" evidence="1">
    <location>
        <begin position="19"/>
        <end position="31"/>
    </location>
</feature>
<reference evidence="2" key="1">
    <citation type="submission" date="2020-11" db="EMBL/GenBank/DDBJ databases">
        <authorList>
            <consortium name="DOE Joint Genome Institute"/>
            <person name="Ahrendt S."/>
            <person name="Riley R."/>
            <person name="Andreopoulos W."/>
            <person name="Labutti K."/>
            <person name="Pangilinan J."/>
            <person name="Ruiz-Duenas F.J."/>
            <person name="Barrasa J.M."/>
            <person name="Sanchez-Garcia M."/>
            <person name="Camarero S."/>
            <person name="Miyauchi S."/>
            <person name="Serrano A."/>
            <person name="Linde D."/>
            <person name="Babiker R."/>
            <person name="Drula E."/>
            <person name="Ayuso-Fernandez I."/>
            <person name="Pacheco R."/>
            <person name="Padilla G."/>
            <person name="Ferreira P."/>
            <person name="Barriuso J."/>
            <person name="Kellner H."/>
            <person name="Castanera R."/>
            <person name="Alfaro M."/>
            <person name="Ramirez L."/>
            <person name="Pisabarro A.G."/>
            <person name="Kuo A."/>
            <person name="Tritt A."/>
            <person name="Lipzen A."/>
            <person name="He G."/>
            <person name="Yan M."/>
            <person name="Ng V."/>
            <person name="Cullen D."/>
            <person name="Martin F."/>
            <person name="Rosso M.-N."/>
            <person name="Henrissat B."/>
            <person name="Hibbett D."/>
            <person name="Martinez A.T."/>
            <person name="Grigoriev I.V."/>
        </authorList>
    </citation>
    <scope>NUCLEOTIDE SEQUENCE</scope>
    <source>
        <strain evidence="2">MF-IS2</strain>
    </source>
</reference>
<evidence type="ECO:0000313" key="2">
    <source>
        <dbReference type="EMBL" id="KAF9447419.1"/>
    </source>
</evidence>
<feature type="region of interest" description="Disordered" evidence="1">
    <location>
        <begin position="1"/>
        <end position="68"/>
    </location>
</feature>
<evidence type="ECO:0000313" key="3">
    <source>
        <dbReference type="Proteomes" id="UP000807342"/>
    </source>
</evidence>
<evidence type="ECO:0000256" key="1">
    <source>
        <dbReference type="SAM" id="MobiDB-lite"/>
    </source>
</evidence>
<accession>A0A9P5XBU3</accession>
<keyword evidence="3" id="KW-1185">Reference proteome</keyword>
<proteinExistence type="predicted"/>
<comment type="caution">
    <text evidence="2">The sequence shown here is derived from an EMBL/GenBank/DDBJ whole genome shotgun (WGS) entry which is preliminary data.</text>
</comment>
<protein>
    <submittedName>
        <fullName evidence="2">Uncharacterized protein</fullName>
    </submittedName>
</protein>
<sequence>MISLNAQVPPTTDQVSKFHSWEKEIESHRVEPQSTVQPEGTGEEIDSSPADGAGLEESDYETCSNGSS</sequence>
<feature type="compositionally biased region" description="Polar residues" evidence="1">
    <location>
        <begin position="1"/>
        <end position="17"/>
    </location>
</feature>
<organism evidence="2 3">
    <name type="scientific">Macrolepiota fuliginosa MF-IS2</name>
    <dbReference type="NCBI Taxonomy" id="1400762"/>
    <lineage>
        <taxon>Eukaryota</taxon>
        <taxon>Fungi</taxon>
        <taxon>Dikarya</taxon>
        <taxon>Basidiomycota</taxon>
        <taxon>Agaricomycotina</taxon>
        <taxon>Agaricomycetes</taxon>
        <taxon>Agaricomycetidae</taxon>
        <taxon>Agaricales</taxon>
        <taxon>Agaricineae</taxon>
        <taxon>Agaricaceae</taxon>
        <taxon>Macrolepiota</taxon>
    </lineage>
</organism>
<dbReference type="Proteomes" id="UP000807342">
    <property type="component" value="Unassembled WGS sequence"/>
</dbReference>
<dbReference type="AlphaFoldDB" id="A0A9P5XBU3"/>
<dbReference type="EMBL" id="MU151200">
    <property type="protein sequence ID" value="KAF9447419.1"/>
    <property type="molecule type" value="Genomic_DNA"/>
</dbReference>
<name>A0A9P5XBU3_9AGAR</name>